<dbReference type="PANTHER" id="PTHR46605">
    <property type="entry name" value="TUMOR NECROSIS FACTOR RECEPTOR"/>
    <property type="match status" value="1"/>
</dbReference>
<keyword evidence="17" id="KW-1185">Reference proteome</keyword>
<dbReference type="Gene3D" id="6.10.250.1780">
    <property type="match status" value="1"/>
</dbReference>
<evidence type="ECO:0000259" key="15">
    <source>
        <dbReference type="PROSITE" id="PS50050"/>
    </source>
</evidence>
<evidence type="ECO:0000256" key="6">
    <source>
        <dbReference type="ARBA" id="ARBA00022737"/>
    </source>
</evidence>
<proteinExistence type="predicted"/>
<feature type="domain" description="TNFR-Cys" evidence="15">
    <location>
        <begin position="47"/>
        <end position="88"/>
    </location>
</feature>
<keyword evidence="8 13" id="KW-0472">Membrane</keyword>
<dbReference type="Pfam" id="PF18422">
    <property type="entry name" value="TNFR_16_TM"/>
    <property type="match status" value="1"/>
</dbReference>
<feature type="disulfide bond" evidence="11">
    <location>
        <begin position="70"/>
        <end position="88"/>
    </location>
</feature>
<evidence type="ECO:0000256" key="4">
    <source>
        <dbReference type="ARBA" id="ARBA00022703"/>
    </source>
</evidence>
<feature type="disulfide bond" evidence="11">
    <location>
        <begin position="148"/>
        <end position="161"/>
    </location>
</feature>
<feature type="disulfide bond" evidence="11">
    <location>
        <begin position="151"/>
        <end position="169"/>
    </location>
</feature>
<evidence type="ECO:0000256" key="10">
    <source>
        <dbReference type="ARBA" id="ARBA00023180"/>
    </source>
</evidence>
<evidence type="ECO:0000256" key="7">
    <source>
        <dbReference type="ARBA" id="ARBA00022989"/>
    </source>
</evidence>
<feature type="transmembrane region" description="Helical" evidence="13">
    <location>
        <begin position="221"/>
        <end position="241"/>
    </location>
</feature>
<evidence type="ECO:0000256" key="11">
    <source>
        <dbReference type="PROSITE-ProRule" id="PRU00206"/>
    </source>
</evidence>
<gene>
    <name evidence="16" type="ORF">RIMI_LOCUS20694924</name>
</gene>
<feature type="compositionally biased region" description="Polar residues" evidence="12">
    <location>
        <begin position="249"/>
        <end position="264"/>
    </location>
</feature>
<feature type="repeat" description="TNFR-Cys" evidence="11">
    <location>
        <begin position="129"/>
        <end position="169"/>
    </location>
</feature>
<feature type="disulfide bond" evidence="11">
    <location>
        <begin position="67"/>
        <end position="80"/>
    </location>
</feature>
<keyword evidence="3 13" id="KW-0812">Transmembrane</keyword>
<dbReference type="PRINTS" id="PR01966">
    <property type="entry name" value="TNFACTORR16"/>
</dbReference>
<dbReference type="Gene3D" id="1.10.533.10">
    <property type="entry name" value="Death Domain, Fas"/>
    <property type="match status" value="1"/>
</dbReference>
<dbReference type="EMBL" id="CAUEEQ010070156">
    <property type="protein sequence ID" value="CAJ0965850.1"/>
    <property type="molecule type" value="Genomic_DNA"/>
</dbReference>
<comment type="caution">
    <text evidence="11">Lacks conserved residue(s) required for the propagation of feature annotation.</text>
</comment>
<dbReference type="PROSITE" id="PS50050">
    <property type="entry name" value="TNFR_NGFR_2"/>
    <property type="match status" value="3"/>
</dbReference>
<dbReference type="InterPro" id="IPR041448">
    <property type="entry name" value="TNFR16_TM"/>
</dbReference>
<feature type="repeat" description="TNFR-Cys" evidence="11">
    <location>
        <begin position="47"/>
        <end position="88"/>
    </location>
</feature>
<evidence type="ECO:0000256" key="8">
    <source>
        <dbReference type="ARBA" id="ARBA00023136"/>
    </source>
</evidence>
<accession>A0ABN9MNM1</accession>
<dbReference type="Gene3D" id="2.10.50.10">
    <property type="entry name" value="Tumor Necrosis Factor Receptor, subunit A, domain 2"/>
    <property type="match status" value="2"/>
</dbReference>
<dbReference type="SMART" id="SM00005">
    <property type="entry name" value="DEATH"/>
    <property type="match status" value="1"/>
</dbReference>
<comment type="caution">
    <text evidence="16">The sequence shown here is derived from an EMBL/GenBank/DDBJ whole genome shotgun (WGS) entry which is preliminary data.</text>
</comment>
<organism evidence="16 17">
    <name type="scientific">Ranitomeya imitator</name>
    <name type="common">mimic poison frog</name>
    <dbReference type="NCBI Taxonomy" id="111125"/>
    <lineage>
        <taxon>Eukaryota</taxon>
        <taxon>Metazoa</taxon>
        <taxon>Chordata</taxon>
        <taxon>Craniata</taxon>
        <taxon>Vertebrata</taxon>
        <taxon>Euteleostomi</taxon>
        <taxon>Amphibia</taxon>
        <taxon>Batrachia</taxon>
        <taxon>Anura</taxon>
        <taxon>Neobatrachia</taxon>
        <taxon>Hyloidea</taxon>
        <taxon>Dendrobatidae</taxon>
        <taxon>Dendrobatinae</taxon>
        <taxon>Ranitomeya</taxon>
    </lineage>
</organism>
<keyword evidence="7 13" id="KW-1133">Transmembrane helix</keyword>
<feature type="region of interest" description="Disordered" evidence="12">
    <location>
        <begin position="28"/>
        <end position="62"/>
    </location>
</feature>
<keyword evidence="2" id="KW-1003">Cell membrane</keyword>
<keyword evidence="5" id="KW-0732">Signal</keyword>
<evidence type="ECO:0000259" key="14">
    <source>
        <dbReference type="PROSITE" id="PS50017"/>
    </source>
</evidence>
<evidence type="ECO:0000256" key="9">
    <source>
        <dbReference type="ARBA" id="ARBA00023157"/>
    </source>
</evidence>
<feature type="disulfide bond" evidence="11">
    <location>
        <begin position="130"/>
        <end position="145"/>
    </location>
</feature>
<feature type="compositionally biased region" description="Low complexity" evidence="12">
    <location>
        <begin position="382"/>
        <end position="401"/>
    </location>
</feature>
<feature type="domain" description="Death" evidence="14">
    <location>
        <begin position="307"/>
        <end position="384"/>
    </location>
</feature>
<dbReference type="Pfam" id="PF00020">
    <property type="entry name" value="TNFR_c6"/>
    <property type="match status" value="3"/>
</dbReference>
<evidence type="ECO:0000256" key="5">
    <source>
        <dbReference type="ARBA" id="ARBA00022729"/>
    </source>
</evidence>
<keyword evidence="9 11" id="KW-1015">Disulfide bond</keyword>
<evidence type="ECO:0000313" key="17">
    <source>
        <dbReference type="Proteomes" id="UP001176940"/>
    </source>
</evidence>
<dbReference type="Pfam" id="PF00531">
    <property type="entry name" value="Death"/>
    <property type="match status" value="1"/>
</dbReference>
<feature type="region of interest" description="Disordered" evidence="12">
    <location>
        <begin position="382"/>
        <end position="408"/>
    </location>
</feature>
<evidence type="ECO:0000256" key="13">
    <source>
        <dbReference type="SAM" id="Phobius"/>
    </source>
</evidence>
<feature type="region of interest" description="Disordered" evidence="12">
    <location>
        <begin position="249"/>
        <end position="301"/>
    </location>
</feature>
<dbReference type="CDD" id="cd08311">
    <property type="entry name" value="Death_p75NR"/>
    <property type="match status" value="1"/>
</dbReference>
<evidence type="ECO:0000256" key="2">
    <source>
        <dbReference type="ARBA" id="ARBA00022475"/>
    </source>
</evidence>
<dbReference type="InterPro" id="IPR022325">
    <property type="entry name" value="TNFR_16"/>
</dbReference>
<feature type="repeat" description="TNFR-Cys" evidence="11">
    <location>
        <begin position="89"/>
        <end position="127"/>
    </location>
</feature>
<feature type="domain" description="TNFR-Cys" evidence="15">
    <location>
        <begin position="129"/>
        <end position="169"/>
    </location>
</feature>
<evidence type="ECO:0000256" key="3">
    <source>
        <dbReference type="ARBA" id="ARBA00022692"/>
    </source>
</evidence>
<sequence length="482" mass="53572">MVNGAVKNEDTRLQSLYLFTEGFSIHSPEHRSRGRQSPADLEANPESPYPGVTYSDTTSHTEACKPCTECDGNKRMIAPCVETDDALCACAYGFYKSEDSGECLHCKTCPVGYGMILPCYMNQNTMCEKCPDWTFSNVDNNMDPCLPCTICEDEEITVKECTTTLDTVCFDPNPRIASVTPFTLSADTTVQDSTIMDIETVNPSTEGTEPITPSGAAENLIPVYCSILAAVIAGLVAFIVFKRWNSCKQNKQGGNSHPVNQTPSPEGEKLHSDSGISVNSDSTADQTTGHTQGKNDHLYNNLSPHKQEEVEKLLSGSLDQTWKNLAGELGYQDEIIDTFTREEFPVRALLSDWSNKDCATTDALYTALRKIQREDIAQSLYSDSTATSPASNSDPSPNNPNGCYPLKKHKGVKYKMDSSTRFRLKDLNVIDSRASWGKEFQRMGDIRETYWRRFGMEASEEICRGEKQRNSQERDEVVEQQS</sequence>
<feature type="region of interest" description="Disordered" evidence="12">
    <location>
        <begin position="462"/>
        <end position="482"/>
    </location>
</feature>
<dbReference type="Proteomes" id="UP001176940">
    <property type="component" value="Unassembled WGS sequence"/>
</dbReference>
<feature type="disulfide bond" evidence="11">
    <location>
        <begin position="109"/>
        <end position="127"/>
    </location>
</feature>
<dbReference type="InterPro" id="IPR052302">
    <property type="entry name" value="Neurotrophin_rcpt-DD"/>
</dbReference>
<dbReference type="PANTHER" id="PTHR46605:SF3">
    <property type="entry name" value="TUMOR NECROSIS FACTOR RECEPTOR SUPERFAMILY MEMBER 16"/>
    <property type="match status" value="1"/>
</dbReference>
<dbReference type="SUPFAM" id="SSF57586">
    <property type="entry name" value="TNF receptor-like"/>
    <property type="match status" value="2"/>
</dbReference>
<dbReference type="InterPro" id="IPR011029">
    <property type="entry name" value="DEATH-like_dom_sf"/>
</dbReference>
<evidence type="ECO:0000256" key="1">
    <source>
        <dbReference type="ARBA" id="ARBA00004162"/>
    </source>
</evidence>
<dbReference type="PROSITE" id="PS50017">
    <property type="entry name" value="DEATH_DOMAIN"/>
    <property type="match status" value="1"/>
</dbReference>
<dbReference type="InterPro" id="IPR001368">
    <property type="entry name" value="TNFR/NGFR_Cys_rich_reg"/>
</dbReference>
<feature type="compositionally biased region" description="Polar residues" evidence="12">
    <location>
        <begin position="274"/>
        <end position="301"/>
    </location>
</feature>
<dbReference type="SMART" id="SM00208">
    <property type="entry name" value="TNFR"/>
    <property type="match status" value="3"/>
</dbReference>
<keyword evidence="10" id="KW-0325">Glycoprotein</keyword>
<dbReference type="SUPFAM" id="SSF47986">
    <property type="entry name" value="DEATH domain"/>
    <property type="match status" value="1"/>
</dbReference>
<reference evidence="16" key="1">
    <citation type="submission" date="2023-07" db="EMBL/GenBank/DDBJ databases">
        <authorList>
            <person name="Stuckert A."/>
        </authorList>
    </citation>
    <scope>NUCLEOTIDE SEQUENCE</scope>
</reference>
<keyword evidence="4" id="KW-0053">Apoptosis</keyword>
<comment type="subcellular location">
    <subcellularLocation>
        <location evidence="1">Cell membrane</location>
        <topology evidence="1">Single-pass membrane protein</topology>
    </subcellularLocation>
</comment>
<evidence type="ECO:0000313" key="16">
    <source>
        <dbReference type="EMBL" id="CAJ0965850.1"/>
    </source>
</evidence>
<feature type="disulfide bond" evidence="11">
    <location>
        <begin position="106"/>
        <end position="119"/>
    </location>
</feature>
<feature type="domain" description="TNFR-Cys" evidence="15">
    <location>
        <begin position="89"/>
        <end position="127"/>
    </location>
</feature>
<name>A0ABN9MNM1_9NEOB</name>
<dbReference type="PROSITE" id="PS00652">
    <property type="entry name" value="TNFR_NGFR_1"/>
    <property type="match status" value="1"/>
</dbReference>
<dbReference type="InterPro" id="IPR000488">
    <property type="entry name" value="Death_dom"/>
</dbReference>
<keyword evidence="6" id="KW-0677">Repeat</keyword>
<protein>
    <submittedName>
        <fullName evidence="16">Uncharacterized protein</fullName>
    </submittedName>
</protein>
<evidence type="ECO:0000256" key="12">
    <source>
        <dbReference type="SAM" id="MobiDB-lite"/>
    </source>
</evidence>